<dbReference type="EMBL" id="AWGB01000024">
    <property type="protein sequence ID" value="ESQ90446.1"/>
    <property type="molecule type" value="Genomic_DNA"/>
</dbReference>
<evidence type="ECO:0000259" key="1">
    <source>
        <dbReference type="Pfam" id="PF16242"/>
    </source>
</evidence>
<dbReference type="eggNOG" id="COG3871">
    <property type="taxonomic scope" value="Bacteria"/>
</dbReference>
<dbReference type="Proteomes" id="UP000017837">
    <property type="component" value="Unassembled WGS sequence"/>
</dbReference>
<dbReference type="OrthoDB" id="1432662at2"/>
<gene>
    <name evidence="2" type="ORF">ABENE_12720</name>
</gene>
<keyword evidence="3" id="KW-1185">Reference proteome</keyword>
<dbReference type="RefSeq" id="WP_018080582.1">
    <property type="nucleotide sequence ID" value="NZ_AQWM01000002.1"/>
</dbReference>
<accession>V4PQ71</accession>
<dbReference type="AlphaFoldDB" id="V4PQ71"/>
<comment type="caution">
    <text evidence="2">The sequence shown here is derived from an EMBL/GenBank/DDBJ whole genome shotgun (WGS) entry which is preliminary data.</text>
</comment>
<feature type="domain" description="General stress protein FMN-binding split barrel" evidence="1">
    <location>
        <begin position="9"/>
        <end position="157"/>
    </location>
</feature>
<dbReference type="PANTHER" id="PTHR34818:SF1">
    <property type="entry name" value="PROTEIN BLI-3"/>
    <property type="match status" value="1"/>
</dbReference>
<dbReference type="InterPro" id="IPR012349">
    <property type="entry name" value="Split_barrel_FMN-bd"/>
</dbReference>
<proteinExistence type="predicted"/>
<dbReference type="STRING" id="1121022.GCA_000376105_00914"/>
<dbReference type="Gene3D" id="2.30.110.10">
    <property type="entry name" value="Electron Transport, Fmn-binding Protein, Chain A"/>
    <property type="match status" value="1"/>
</dbReference>
<dbReference type="Pfam" id="PF16242">
    <property type="entry name" value="Pyrid_ox_like"/>
    <property type="match status" value="1"/>
</dbReference>
<dbReference type="PATRIC" id="fig|1121022.4.peg.2582"/>
<dbReference type="SUPFAM" id="SSF50475">
    <property type="entry name" value="FMN-binding split barrel"/>
    <property type="match status" value="1"/>
</dbReference>
<organism evidence="2 3">
    <name type="scientific">Asticcacaulis benevestitus DSM 16100 = ATCC BAA-896</name>
    <dbReference type="NCBI Taxonomy" id="1121022"/>
    <lineage>
        <taxon>Bacteria</taxon>
        <taxon>Pseudomonadati</taxon>
        <taxon>Pseudomonadota</taxon>
        <taxon>Alphaproteobacteria</taxon>
        <taxon>Caulobacterales</taxon>
        <taxon>Caulobacteraceae</taxon>
        <taxon>Asticcacaulis</taxon>
    </lineage>
</organism>
<reference evidence="2 3" key="1">
    <citation type="journal article" date="2014" name="Nature">
        <title>Sequential evolution of bacterial morphology by co-option of a developmental regulator.</title>
        <authorList>
            <person name="Jiang C."/>
            <person name="Brown P.J."/>
            <person name="Ducret A."/>
            <person name="Brun Y.V."/>
        </authorList>
    </citation>
    <scope>NUCLEOTIDE SEQUENCE [LARGE SCALE GENOMIC DNA]</scope>
    <source>
        <strain evidence="2 3">DSM 16100</strain>
    </source>
</reference>
<dbReference type="InterPro" id="IPR038725">
    <property type="entry name" value="YdaG_split_barrel_FMN-bd"/>
</dbReference>
<evidence type="ECO:0000313" key="2">
    <source>
        <dbReference type="EMBL" id="ESQ90446.1"/>
    </source>
</evidence>
<evidence type="ECO:0000313" key="3">
    <source>
        <dbReference type="Proteomes" id="UP000017837"/>
    </source>
</evidence>
<dbReference type="PANTHER" id="PTHR34818">
    <property type="entry name" value="PROTEIN BLI-3"/>
    <property type="match status" value="1"/>
</dbReference>
<protein>
    <recommendedName>
        <fullName evidence="1">General stress protein FMN-binding split barrel domain-containing protein</fullName>
    </recommendedName>
</protein>
<sequence>MDTLYGAQARDKIWSLIKDIKVALMATFDEEGHIFHARPMMAQNMKADFDGTLWFFTGADTRKAREIAHTSRSLLTYAEPGHQAYVSISGHARIVRDQAKIDEYWNDFNKAWFPEGKDDPNLVLIRFDAEDAEFWDAPGPVVTGLAYIKAFVAGERPRVGQVGKVNLSH</sequence>
<name>V4PQ71_9CAUL</name>
<dbReference type="InterPro" id="IPR052917">
    <property type="entry name" value="Stress-Dev_Protein"/>
</dbReference>